<feature type="domain" description="Chitin-binding type-2" evidence="7">
    <location>
        <begin position="409"/>
        <end position="463"/>
    </location>
</feature>
<keyword evidence="4" id="KW-1015">Disulfide bond</keyword>
<keyword evidence="5" id="KW-0325">Glycoprotein</keyword>
<dbReference type="PROSITE" id="PS50940">
    <property type="entry name" value="CHIT_BIND_II"/>
    <property type="match status" value="2"/>
</dbReference>
<evidence type="ECO:0000256" key="6">
    <source>
        <dbReference type="SAM" id="SignalP"/>
    </source>
</evidence>
<dbReference type="EMBL" id="LNIX01000003">
    <property type="protein sequence ID" value="OXA57941.1"/>
    <property type="molecule type" value="Genomic_DNA"/>
</dbReference>
<feature type="signal peptide" evidence="6">
    <location>
        <begin position="1"/>
        <end position="22"/>
    </location>
</feature>
<dbReference type="SUPFAM" id="SSF63829">
    <property type="entry name" value="Calcium-dependent phosphotriesterase"/>
    <property type="match status" value="1"/>
</dbReference>
<dbReference type="SUPFAM" id="SSF57625">
    <property type="entry name" value="Invertebrate chitin-binding proteins"/>
    <property type="match status" value="2"/>
</dbReference>
<dbReference type="InterPro" id="IPR037293">
    <property type="entry name" value="Gal_Oxidase_central_sf"/>
</dbReference>
<evidence type="ECO:0000256" key="3">
    <source>
        <dbReference type="ARBA" id="ARBA00022737"/>
    </source>
</evidence>
<dbReference type="GO" id="GO:0008061">
    <property type="term" value="F:chitin binding"/>
    <property type="evidence" value="ECO:0007669"/>
    <property type="project" value="UniProtKB-KW"/>
</dbReference>
<evidence type="ECO:0000259" key="7">
    <source>
        <dbReference type="PROSITE" id="PS50940"/>
    </source>
</evidence>
<dbReference type="SUPFAM" id="SSF50965">
    <property type="entry name" value="Galactose oxidase, central domain"/>
    <property type="match status" value="1"/>
</dbReference>
<dbReference type="PANTHER" id="PTHR23301:SF0">
    <property type="entry name" value="CHITIN-BINDING TYPE-2 DOMAIN-CONTAINING PROTEIN-RELATED"/>
    <property type="match status" value="1"/>
</dbReference>
<dbReference type="OrthoDB" id="6020543at2759"/>
<dbReference type="Gene3D" id="2.130.10.80">
    <property type="entry name" value="Galactose oxidase/kelch, beta-propeller"/>
    <property type="match status" value="1"/>
</dbReference>
<dbReference type="AlphaFoldDB" id="A0A226EMF3"/>
<dbReference type="PANTHER" id="PTHR23301">
    <property type="entry name" value="CHITIN BINDING PERITROPHIN-A"/>
    <property type="match status" value="1"/>
</dbReference>
<dbReference type="SMART" id="SM00494">
    <property type="entry name" value="ChtBD2"/>
    <property type="match status" value="2"/>
</dbReference>
<feature type="chain" id="PRO_5012714236" evidence="6">
    <location>
        <begin position="23"/>
        <end position="463"/>
    </location>
</feature>
<dbReference type="InterPro" id="IPR036508">
    <property type="entry name" value="Chitin-bd_dom_sf"/>
</dbReference>
<evidence type="ECO:0000313" key="9">
    <source>
        <dbReference type="Proteomes" id="UP000198287"/>
    </source>
</evidence>
<name>A0A226EMF3_FOLCA</name>
<dbReference type="Gene3D" id="2.170.140.10">
    <property type="entry name" value="Chitin binding domain"/>
    <property type="match status" value="2"/>
</dbReference>
<comment type="caution">
    <text evidence="8">The sequence shown here is derived from an EMBL/GenBank/DDBJ whole genome shotgun (WGS) entry which is preliminary data.</text>
</comment>
<evidence type="ECO:0000256" key="5">
    <source>
        <dbReference type="ARBA" id="ARBA00023180"/>
    </source>
</evidence>
<keyword evidence="3" id="KW-0677">Repeat</keyword>
<dbReference type="InterPro" id="IPR015915">
    <property type="entry name" value="Kelch-typ_b-propeller"/>
</dbReference>
<accession>A0A226EMF3</accession>
<keyword evidence="9" id="KW-1185">Reference proteome</keyword>
<sequence>MSSYAALCLLFLSCNVLNEVNCHQLEAVKVSSRLPEGRQATSAIFDGKDVIYIIGGSNRNSYNTKDILKYNVTSDTIEKVAELPRGLNDGTNSMDKDGNIYHASGEHGPIASEPHKIYKYSPSTNTVEIATSLPFSAYDSATVSDPENRDKIYILGGWPYPEAIVSFNMATQTAEWSHNLSSNYYPMTAFNDDDGYTYLFGQPALVPTVEQWVIKLNLSTNQVVATGPHNFPRLKGKASTVWDGRYAYVIGGYGDLRSGYHADTILQFDPVTMDYVLLPVTNFPANRSRFLQEVSAVYVHTLGRIYIIGGFSMADQGGAATWIYHDEIWYIELYPGQPTTTTEFPPSTTLNPDVYTCQNRSDGMYPHPYSCDKFINCNGGQLTEFRCPYPLLFDPVGLTCNMPHLVDCEITCVGREDGVYPHPQDCSLFIGCADERVHIYQCPTPLLFDPVTGRCDLPEIVQC</sequence>
<feature type="domain" description="Chitin-binding type-2" evidence="7">
    <location>
        <begin position="354"/>
        <end position="408"/>
    </location>
</feature>
<dbReference type="InterPro" id="IPR051940">
    <property type="entry name" value="Chitin_bind-dev_reg"/>
</dbReference>
<dbReference type="InterPro" id="IPR002557">
    <property type="entry name" value="Chitin-bd_dom"/>
</dbReference>
<dbReference type="InterPro" id="IPR011043">
    <property type="entry name" value="Gal_Oxase/kelch_b-propeller"/>
</dbReference>
<dbReference type="Proteomes" id="UP000198287">
    <property type="component" value="Unassembled WGS sequence"/>
</dbReference>
<reference evidence="8 9" key="1">
    <citation type="submission" date="2015-12" db="EMBL/GenBank/DDBJ databases">
        <title>The genome of Folsomia candida.</title>
        <authorList>
            <person name="Faddeeva A."/>
            <person name="Derks M.F."/>
            <person name="Anvar Y."/>
            <person name="Smit S."/>
            <person name="Van Straalen N."/>
            <person name="Roelofs D."/>
        </authorList>
    </citation>
    <scope>NUCLEOTIDE SEQUENCE [LARGE SCALE GENOMIC DNA]</scope>
    <source>
        <strain evidence="8 9">VU population</strain>
        <tissue evidence="8">Whole body</tissue>
    </source>
</reference>
<evidence type="ECO:0000256" key="1">
    <source>
        <dbReference type="ARBA" id="ARBA00022669"/>
    </source>
</evidence>
<dbReference type="GO" id="GO:0005576">
    <property type="term" value="C:extracellular region"/>
    <property type="evidence" value="ECO:0007669"/>
    <property type="project" value="InterPro"/>
</dbReference>
<dbReference type="Pfam" id="PF01607">
    <property type="entry name" value="CBM_14"/>
    <property type="match status" value="2"/>
</dbReference>
<evidence type="ECO:0000256" key="4">
    <source>
        <dbReference type="ARBA" id="ARBA00023157"/>
    </source>
</evidence>
<proteinExistence type="predicted"/>
<keyword evidence="1" id="KW-0147">Chitin-binding</keyword>
<keyword evidence="2 6" id="KW-0732">Signal</keyword>
<evidence type="ECO:0000256" key="2">
    <source>
        <dbReference type="ARBA" id="ARBA00022729"/>
    </source>
</evidence>
<protein>
    <submittedName>
        <fullName evidence="8">Chondroitin proteoglycan-2</fullName>
    </submittedName>
</protein>
<dbReference type="Gene3D" id="2.120.10.80">
    <property type="entry name" value="Kelch-type beta propeller"/>
    <property type="match status" value="1"/>
</dbReference>
<organism evidence="8 9">
    <name type="scientific">Folsomia candida</name>
    <name type="common">Springtail</name>
    <dbReference type="NCBI Taxonomy" id="158441"/>
    <lineage>
        <taxon>Eukaryota</taxon>
        <taxon>Metazoa</taxon>
        <taxon>Ecdysozoa</taxon>
        <taxon>Arthropoda</taxon>
        <taxon>Hexapoda</taxon>
        <taxon>Collembola</taxon>
        <taxon>Entomobryomorpha</taxon>
        <taxon>Isotomoidea</taxon>
        <taxon>Isotomidae</taxon>
        <taxon>Proisotominae</taxon>
        <taxon>Folsomia</taxon>
    </lineage>
</organism>
<gene>
    <name evidence="8" type="ORF">Fcan01_06377</name>
</gene>
<evidence type="ECO:0000313" key="8">
    <source>
        <dbReference type="EMBL" id="OXA57941.1"/>
    </source>
</evidence>